<evidence type="ECO:0000256" key="2">
    <source>
        <dbReference type="ARBA" id="ARBA00023315"/>
    </source>
</evidence>
<dbReference type="InterPro" id="IPR050680">
    <property type="entry name" value="YpeA/RimI_acetyltransf"/>
</dbReference>
<evidence type="ECO:0000256" key="3">
    <source>
        <dbReference type="SAM" id="Phobius"/>
    </source>
</evidence>
<sequence length="221" mass="25296">MNKNKRSITAFVKIIPFFACLYLYKYSKNINASGVMIAFSFSEFFISNYLSLIGNIMLKYRIATVDDAGNLIKFFRDLDRDSDFMLLSEGERSNDLENQKNILSKIGLNSTMILCLDESDITGFIVVSRGLYLRNKHLANLVLGVKKNHRNQGVGKSLISHALKWCRENKISQLELTVAVENKSAIACYLSSGFFFSGIRKKSLMIKNHYMDEYYMSRSIE</sequence>
<dbReference type="SUPFAM" id="SSF55729">
    <property type="entry name" value="Acyl-CoA N-acyltransferases (Nat)"/>
    <property type="match status" value="1"/>
</dbReference>
<keyword evidence="3" id="KW-0812">Transmembrane</keyword>
<comment type="caution">
    <text evidence="5">The sequence shown here is derived from an EMBL/GenBank/DDBJ whole genome shotgun (WGS) entry which is preliminary data.</text>
</comment>
<gene>
    <name evidence="5" type="ORF">GTPT_1947</name>
</gene>
<keyword evidence="1 5" id="KW-0808">Transferase</keyword>
<keyword evidence="3" id="KW-0472">Membrane</keyword>
<dbReference type="EC" id="2.3.1.-" evidence="5"/>
<dbReference type="PANTHER" id="PTHR43420:SF44">
    <property type="entry name" value="ACETYLTRANSFERASE YPEA"/>
    <property type="match status" value="1"/>
</dbReference>
<dbReference type="PROSITE" id="PS51186">
    <property type="entry name" value="GNAT"/>
    <property type="match status" value="1"/>
</dbReference>
<keyword evidence="3" id="KW-1133">Transmembrane helix</keyword>
<evidence type="ECO:0000313" key="6">
    <source>
        <dbReference type="Proteomes" id="UP000028602"/>
    </source>
</evidence>
<proteinExistence type="predicted"/>
<dbReference type="PANTHER" id="PTHR43420">
    <property type="entry name" value="ACETYLTRANSFERASE"/>
    <property type="match status" value="1"/>
</dbReference>
<reference evidence="5 6" key="1">
    <citation type="submission" date="2014-05" db="EMBL/GenBank/DDBJ databases">
        <title>ATOL: Assembling a taxonomically balanced genome-scale reconstruction of the evolutionary history of the Enterobacteriaceae.</title>
        <authorList>
            <person name="Plunkett G.III."/>
            <person name="Neeno-Eckwall E.C."/>
            <person name="Glasner J.D."/>
            <person name="Perna N.T."/>
        </authorList>
    </citation>
    <scope>NUCLEOTIDE SEQUENCE [LARGE SCALE GENOMIC DNA]</scope>
    <source>
        <strain evidence="5 6">ATCC 33301</strain>
    </source>
</reference>
<dbReference type="GO" id="GO:0016747">
    <property type="term" value="F:acyltransferase activity, transferring groups other than amino-acyl groups"/>
    <property type="evidence" value="ECO:0007669"/>
    <property type="project" value="InterPro"/>
</dbReference>
<dbReference type="AlphaFoldDB" id="A0A085JFB5"/>
<dbReference type="RefSeq" id="WP_051170854.1">
    <property type="nucleotide sequence ID" value="NZ_JMPR01000033.1"/>
</dbReference>
<dbReference type="Pfam" id="PF00583">
    <property type="entry name" value="Acetyltransf_1"/>
    <property type="match status" value="1"/>
</dbReference>
<evidence type="ECO:0000256" key="1">
    <source>
        <dbReference type="ARBA" id="ARBA00022679"/>
    </source>
</evidence>
<dbReference type="eggNOG" id="COG0456">
    <property type="taxonomic scope" value="Bacteria"/>
</dbReference>
<dbReference type="Proteomes" id="UP000028602">
    <property type="component" value="Unassembled WGS sequence"/>
</dbReference>
<accession>A0A085JFB5</accession>
<dbReference type="InterPro" id="IPR016181">
    <property type="entry name" value="Acyl_CoA_acyltransferase"/>
</dbReference>
<organism evidence="5 6">
    <name type="scientific">Tatumella ptyseos ATCC 33301</name>
    <dbReference type="NCBI Taxonomy" id="1005995"/>
    <lineage>
        <taxon>Bacteria</taxon>
        <taxon>Pseudomonadati</taxon>
        <taxon>Pseudomonadota</taxon>
        <taxon>Gammaproteobacteria</taxon>
        <taxon>Enterobacterales</taxon>
        <taxon>Erwiniaceae</taxon>
        <taxon>Tatumella</taxon>
    </lineage>
</organism>
<feature type="domain" description="N-acetyltransferase" evidence="4">
    <location>
        <begin position="58"/>
        <end position="221"/>
    </location>
</feature>
<evidence type="ECO:0000313" key="5">
    <source>
        <dbReference type="EMBL" id="KFD19161.1"/>
    </source>
</evidence>
<dbReference type="OrthoDB" id="336415at2"/>
<dbReference type="Gene3D" id="3.40.630.30">
    <property type="match status" value="1"/>
</dbReference>
<keyword evidence="6" id="KW-1185">Reference proteome</keyword>
<protein>
    <submittedName>
        <fullName evidence="5">GNAT family acetyltransferase</fullName>
        <ecNumber evidence="5">2.3.1.-</ecNumber>
    </submittedName>
</protein>
<name>A0A085JFB5_9GAMM</name>
<dbReference type="CDD" id="cd04301">
    <property type="entry name" value="NAT_SF"/>
    <property type="match status" value="1"/>
</dbReference>
<evidence type="ECO:0000259" key="4">
    <source>
        <dbReference type="PROSITE" id="PS51186"/>
    </source>
</evidence>
<feature type="transmembrane region" description="Helical" evidence="3">
    <location>
        <begin position="30"/>
        <end position="52"/>
    </location>
</feature>
<feature type="transmembrane region" description="Helical" evidence="3">
    <location>
        <begin position="7"/>
        <end position="24"/>
    </location>
</feature>
<dbReference type="EMBL" id="JMPR01000033">
    <property type="protein sequence ID" value="KFD19161.1"/>
    <property type="molecule type" value="Genomic_DNA"/>
</dbReference>
<keyword evidence="2 5" id="KW-0012">Acyltransferase</keyword>
<dbReference type="InterPro" id="IPR000182">
    <property type="entry name" value="GNAT_dom"/>
</dbReference>